<evidence type="ECO:0000313" key="3">
    <source>
        <dbReference type="Proteomes" id="UP001163105"/>
    </source>
</evidence>
<evidence type="ECO:0000256" key="1">
    <source>
        <dbReference type="SAM" id="MobiDB-lite"/>
    </source>
</evidence>
<name>A0AB34FNK0_9HYPO</name>
<feature type="compositionally biased region" description="Polar residues" evidence="1">
    <location>
        <begin position="67"/>
        <end position="76"/>
    </location>
</feature>
<dbReference type="EMBL" id="JAQHRD010000005">
    <property type="protein sequence ID" value="KAJ6440431.1"/>
    <property type="molecule type" value="Genomic_DNA"/>
</dbReference>
<feature type="region of interest" description="Disordered" evidence="1">
    <location>
        <begin position="260"/>
        <end position="281"/>
    </location>
</feature>
<protein>
    <submittedName>
        <fullName evidence="2">Endochitinase CHI3</fullName>
    </submittedName>
</protein>
<comment type="caution">
    <text evidence="2">The sequence shown here is derived from an EMBL/GenBank/DDBJ whole genome shotgun (WGS) entry which is preliminary data.</text>
</comment>
<dbReference type="Proteomes" id="UP001163105">
    <property type="component" value="Unassembled WGS sequence"/>
</dbReference>
<organism evidence="2 3">
    <name type="scientific">Purpureocillium lavendulum</name>
    <dbReference type="NCBI Taxonomy" id="1247861"/>
    <lineage>
        <taxon>Eukaryota</taxon>
        <taxon>Fungi</taxon>
        <taxon>Dikarya</taxon>
        <taxon>Ascomycota</taxon>
        <taxon>Pezizomycotina</taxon>
        <taxon>Sordariomycetes</taxon>
        <taxon>Hypocreomycetidae</taxon>
        <taxon>Hypocreales</taxon>
        <taxon>Ophiocordycipitaceae</taxon>
        <taxon>Purpureocillium</taxon>
    </lineage>
</organism>
<gene>
    <name evidence="2" type="ORF">O9K51_06221</name>
</gene>
<evidence type="ECO:0000313" key="2">
    <source>
        <dbReference type="EMBL" id="KAJ6440431.1"/>
    </source>
</evidence>
<feature type="region of interest" description="Disordered" evidence="1">
    <location>
        <begin position="1"/>
        <end position="81"/>
    </location>
</feature>
<dbReference type="AlphaFoldDB" id="A0AB34FNK0"/>
<feature type="compositionally biased region" description="Polar residues" evidence="1">
    <location>
        <begin position="193"/>
        <end position="223"/>
    </location>
</feature>
<keyword evidence="3" id="KW-1185">Reference proteome</keyword>
<feature type="compositionally biased region" description="Polar residues" evidence="1">
    <location>
        <begin position="262"/>
        <end position="277"/>
    </location>
</feature>
<feature type="region of interest" description="Disordered" evidence="1">
    <location>
        <begin position="153"/>
        <end position="235"/>
    </location>
</feature>
<feature type="compositionally biased region" description="Basic and acidic residues" evidence="1">
    <location>
        <begin position="52"/>
        <end position="65"/>
    </location>
</feature>
<accession>A0AB34FNK0</accession>
<reference evidence="2" key="1">
    <citation type="submission" date="2023-01" db="EMBL/GenBank/DDBJ databases">
        <title>The growth and conidiation of Purpureocillium lavendulum are regulated by nitrogen source and histone H3K14 acetylation.</title>
        <authorList>
            <person name="Tang P."/>
            <person name="Han J."/>
            <person name="Zhang C."/>
            <person name="Tang P."/>
            <person name="Qi F."/>
            <person name="Zhang K."/>
            <person name="Liang L."/>
        </authorList>
    </citation>
    <scope>NUCLEOTIDE SEQUENCE</scope>
    <source>
        <strain evidence="2">YMF1.00683</strain>
    </source>
</reference>
<sequence length="330" mass="35873">MLAATEALKPKSPQTRDTPASKVSRMVPSVLAKVSSAWGRLSSRPSTPEPTEAAKLRKEAARETTRLIPTSRTTPNIMAPAGRSSIDSLALRRNEGANLNKRKIQKILGGSFTPKLSSGSRKSLRTDQALDVSCGEPIEPQIPSDAEIWRMFFGTDDADDDDGQLHDDKTPSPFGSEVGFEENLEDRILHTAPTGSSTPRVGSSSPHVDSPLKSSNDSDTKSVYPSEEGSLPSDVQVKVAEVAVKLGDDEAKTTIREVDVKPSSSVKNGKATTNSQRRVMPVAHGRIEAIKQDDRQKKHPSPSKQELEVLEQALQWYLSPDEPKLDPHVN</sequence>
<proteinExistence type="predicted"/>